<keyword evidence="4 9" id="KW-0812">Transmembrane</keyword>
<dbReference type="InterPro" id="IPR023395">
    <property type="entry name" value="MCP_dom_sf"/>
</dbReference>
<keyword evidence="3 10" id="KW-0813">Transport</keyword>
<dbReference type="OrthoDB" id="193856at2759"/>
<evidence type="ECO:0000256" key="6">
    <source>
        <dbReference type="ARBA" id="ARBA00022989"/>
    </source>
</evidence>
<keyword evidence="13" id="KW-1185">Reference proteome</keyword>
<keyword evidence="6 11" id="KW-1133">Transmembrane helix</keyword>
<dbReference type="InterPro" id="IPR050567">
    <property type="entry name" value="Mitochondrial_Carrier"/>
</dbReference>
<evidence type="ECO:0000256" key="9">
    <source>
        <dbReference type="PROSITE-ProRule" id="PRU00282"/>
    </source>
</evidence>
<dbReference type="RefSeq" id="XP_034326526.1">
    <property type="nucleotide sequence ID" value="XM_034470635.2"/>
</dbReference>
<dbReference type="RefSeq" id="XP_034326524.1">
    <property type="nucleotide sequence ID" value="XM_034470633.2"/>
</dbReference>
<dbReference type="Pfam" id="PF00153">
    <property type="entry name" value="Mito_carr"/>
    <property type="match status" value="3"/>
</dbReference>
<sequence>MAPAGEEATTGSVVKISRDESSINEHALHDYIAGAVGGMAGIIVGHPFDTTKVQLQTQLHSNRYTGTVSAVLNINKYGWVHGFFRGMSTPLLSYGIVNSVYFGVYGNTLKILEESREKRKSSYLNIYLAGCVGGAAQLIPVIPTDYIKVVLQSQIPRHKGDTDIKRAFSGPLDCARHIVRQHGVRGLYKGGLAMAYRDVPSYGLYGLTYEVMSHWMKESGWSDSQGVIADLVAGGCAGTITWASIIPFDVVKSRYQADFVGEYSGLIDCAVKSYREEGVRVFYRGCMVTCLRAFPVNAVTFLVYSQSMKYMESR</sequence>
<comment type="similarity">
    <text evidence="2 10">Belongs to the mitochondrial carrier (TC 2.A.29) family.</text>
</comment>
<dbReference type="PROSITE" id="PS50920">
    <property type="entry name" value="SOLCAR"/>
    <property type="match status" value="3"/>
</dbReference>
<dbReference type="GO" id="GO:0031966">
    <property type="term" value="C:mitochondrial membrane"/>
    <property type="evidence" value="ECO:0007669"/>
    <property type="project" value="UniProtKB-SubCell"/>
</dbReference>
<keyword evidence="8 9" id="KW-0472">Membrane</keyword>
<feature type="repeat" description="Solcar" evidence="9">
    <location>
        <begin position="121"/>
        <end position="215"/>
    </location>
</feature>
<evidence type="ECO:0000313" key="13">
    <source>
        <dbReference type="Proteomes" id="UP000005408"/>
    </source>
</evidence>
<feature type="repeat" description="Solcar" evidence="9">
    <location>
        <begin position="25"/>
        <end position="111"/>
    </location>
</feature>
<comment type="subcellular location">
    <subcellularLocation>
        <location evidence="1">Mitochondrion membrane</location>
        <topology evidence="1">Multi-pass membrane protein</topology>
    </subcellularLocation>
</comment>
<evidence type="ECO:0000256" key="4">
    <source>
        <dbReference type="ARBA" id="ARBA00022692"/>
    </source>
</evidence>
<dbReference type="AlphaFoldDB" id="A0A8W8IEA6"/>
<evidence type="ECO:0000313" key="12">
    <source>
        <dbReference type="EnsemblMetazoa" id="G13757.2:cds"/>
    </source>
</evidence>
<dbReference type="RefSeq" id="XP_034326523.1">
    <property type="nucleotide sequence ID" value="XM_034470632.2"/>
</dbReference>
<organism evidence="12 13">
    <name type="scientific">Magallana gigas</name>
    <name type="common">Pacific oyster</name>
    <name type="synonym">Crassostrea gigas</name>
    <dbReference type="NCBI Taxonomy" id="29159"/>
    <lineage>
        <taxon>Eukaryota</taxon>
        <taxon>Metazoa</taxon>
        <taxon>Spiralia</taxon>
        <taxon>Lophotrochozoa</taxon>
        <taxon>Mollusca</taxon>
        <taxon>Bivalvia</taxon>
        <taxon>Autobranchia</taxon>
        <taxon>Pteriomorphia</taxon>
        <taxon>Ostreida</taxon>
        <taxon>Ostreoidea</taxon>
        <taxon>Ostreidae</taxon>
        <taxon>Magallana</taxon>
    </lineage>
</organism>
<feature type="repeat" description="Solcar" evidence="9">
    <location>
        <begin position="225"/>
        <end position="310"/>
    </location>
</feature>
<feature type="transmembrane region" description="Helical" evidence="11">
    <location>
        <begin position="281"/>
        <end position="304"/>
    </location>
</feature>
<dbReference type="PANTHER" id="PTHR45624">
    <property type="entry name" value="MITOCHONDRIAL BASIC AMINO ACIDS TRANSPORTER-RELATED"/>
    <property type="match status" value="1"/>
</dbReference>
<evidence type="ECO:0000256" key="10">
    <source>
        <dbReference type="RuleBase" id="RU000488"/>
    </source>
</evidence>
<name>A0A8W8IEA6_MAGGI</name>
<evidence type="ECO:0000256" key="1">
    <source>
        <dbReference type="ARBA" id="ARBA00004225"/>
    </source>
</evidence>
<dbReference type="Gene3D" id="1.50.40.10">
    <property type="entry name" value="Mitochondrial carrier domain"/>
    <property type="match status" value="1"/>
</dbReference>
<dbReference type="RefSeq" id="XP_034326525.1">
    <property type="nucleotide sequence ID" value="XM_034470634.2"/>
</dbReference>
<dbReference type="EnsemblMetazoa" id="G13757.2">
    <property type="protein sequence ID" value="G13757.2:cds"/>
    <property type="gene ID" value="G13757"/>
</dbReference>
<proteinExistence type="inferred from homology"/>
<evidence type="ECO:0000256" key="3">
    <source>
        <dbReference type="ARBA" id="ARBA00022448"/>
    </source>
</evidence>
<dbReference type="Proteomes" id="UP000005408">
    <property type="component" value="Unassembled WGS sequence"/>
</dbReference>
<accession>A0A8W8IEA6</accession>
<keyword evidence="7" id="KW-0496">Mitochondrion</keyword>
<evidence type="ECO:0000256" key="5">
    <source>
        <dbReference type="ARBA" id="ARBA00022737"/>
    </source>
</evidence>
<dbReference type="InterPro" id="IPR018108">
    <property type="entry name" value="MCP_transmembrane"/>
</dbReference>
<evidence type="ECO:0000256" key="11">
    <source>
        <dbReference type="SAM" id="Phobius"/>
    </source>
</evidence>
<dbReference type="GO" id="GO:0022857">
    <property type="term" value="F:transmembrane transporter activity"/>
    <property type="evidence" value="ECO:0007669"/>
    <property type="project" value="TreeGrafter"/>
</dbReference>
<dbReference type="GeneID" id="105337708"/>
<evidence type="ECO:0008006" key="14">
    <source>
        <dbReference type="Google" id="ProtNLM"/>
    </source>
</evidence>
<evidence type="ECO:0000256" key="2">
    <source>
        <dbReference type="ARBA" id="ARBA00006375"/>
    </source>
</evidence>
<protein>
    <recommendedName>
        <fullName evidence="14">Solute carrier family 25 member 45</fullName>
    </recommendedName>
</protein>
<evidence type="ECO:0000256" key="7">
    <source>
        <dbReference type="ARBA" id="ARBA00023128"/>
    </source>
</evidence>
<dbReference type="OMA" id="WVTATPF"/>
<dbReference type="PANTHER" id="PTHR45624:SF10">
    <property type="entry name" value="SLC (SOLUTE CARRIER) HOMOLOG"/>
    <property type="match status" value="1"/>
</dbReference>
<dbReference type="KEGG" id="crg:105337708"/>
<evidence type="ECO:0000256" key="8">
    <source>
        <dbReference type="ARBA" id="ARBA00023136"/>
    </source>
</evidence>
<keyword evidence="5" id="KW-0677">Repeat</keyword>
<reference evidence="12" key="1">
    <citation type="submission" date="2022-08" db="UniProtKB">
        <authorList>
            <consortium name="EnsemblMetazoa"/>
        </authorList>
    </citation>
    <scope>IDENTIFICATION</scope>
    <source>
        <strain evidence="12">05x7-T-G4-1.051#20</strain>
    </source>
</reference>
<dbReference type="SUPFAM" id="SSF103506">
    <property type="entry name" value="Mitochondrial carrier"/>
    <property type="match status" value="1"/>
</dbReference>